<evidence type="ECO:0000256" key="1">
    <source>
        <dbReference type="SAM" id="MobiDB-lite"/>
    </source>
</evidence>
<reference evidence="3 4" key="1">
    <citation type="submission" date="2021-05" db="EMBL/GenBank/DDBJ databases">
        <title>Kineosporia and Streptomyces sp. nov. two new marine actinobacteria isolated from Coral.</title>
        <authorList>
            <person name="Buangrab K."/>
            <person name="Sutthacheep M."/>
            <person name="Yeemin T."/>
            <person name="Harunari E."/>
            <person name="Igarashi Y."/>
            <person name="Kanchanasin P."/>
            <person name="Tanasupawat S."/>
            <person name="Phongsopitanun W."/>
        </authorList>
    </citation>
    <scope>NUCLEOTIDE SEQUENCE [LARGE SCALE GENOMIC DNA]</scope>
    <source>
        <strain evidence="3 4">J2-2</strain>
    </source>
</reference>
<evidence type="ECO:0000313" key="3">
    <source>
        <dbReference type="EMBL" id="MBT0771335.1"/>
    </source>
</evidence>
<keyword evidence="4" id="KW-1185">Reference proteome</keyword>
<keyword evidence="2" id="KW-0472">Membrane</keyword>
<sequence>MPPADFAPSWNAQQTGRAPADPPYAAPDSGVPSQGGWAESTPVPQAPADPRSHPQNAASTMPLPLIGDDLDQPYDPGSAGSPAGPQSPAVPPPAPRPPRSPVRRVAAPEPPPAPPKPPKPPKNPVSRRAAVPADRNAYAPPQNGDIWATFSGPIPLPDEELARQGRAPQAPQAKPAPAPRPAAQPGADGPESPLQRFLSVQKPEARFVLLGVAGGLVVLLIVLVALLSGLGGGNSDNTTSAPDPTTTLTGKDATGLKSVKQLKAQNLLRKAGASAGGTVVEAFQWEDKNGLNLVAAIKVPSSKQKTTLKVVQASGLEDGGDPRVLRSMTDPDLPQCNSGRAGGQAAFAKQDSQIMQIRDFDSDGYAEVIVGWSSRCGNNTTASEAKMALITNGDKYIIRGSGVLGSGSGETAAEPAAGKWPEGFYAATSERYTQLFFPVSQ</sequence>
<comment type="caution">
    <text evidence="3">The sequence shown here is derived from an EMBL/GenBank/DDBJ whole genome shotgun (WGS) entry which is preliminary data.</text>
</comment>
<proteinExistence type="predicted"/>
<feature type="region of interest" description="Disordered" evidence="1">
    <location>
        <begin position="1"/>
        <end position="194"/>
    </location>
</feature>
<dbReference type="InterPro" id="IPR058148">
    <property type="entry name" value="M949_RS01915-like_dom"/>
</dbReference>
<keyword evidence="2" id="KW-1133">Transmembrane helix</keyword>
<dbReference type="NCBIfam" id="NF046077">
    <property type="entry name" value="LPS_M949_RS01915"/>
    <property type="match status" value="1"/>
</dbReference>
<protein>
    <recommendedName>
        <fullName evidence="5">VCBS repeat protein</fullName>
    </recommendedName>
</protein>
<keyword evidence="2" id="KW-0812">Transmembrane</keyword>
<organism evidence="3 4">
    <name type="scientific">Kineosporia corallincola</name>
    <dbReference type="NCBI Taxonomy" id="2835133"/>
    <lineage>
        <taxon>Bacteria</taxon>
        <taxon>Bacillati</taxon>
        <taxon>Actinomycetota</taxon>
        <taxon>Actinomycetes</taxon>
        <taxon>Kineosporiales</taxon>
        <taxon>Kineosporiaceae</taxon>
        <taxon>Kineosporia</taxon>
    </lineage>
</organism>
<feature type="transmembrane region" description="Helical" evidence="2">
    <location>
        <begin position="207"/>
        <end position="230"/>
    </location>
</feature>
<feature type="compositionally biased region" description="Pro residues" evidence="1">
    <location>
        <begin position="108"/>
        <end position="123"/>
    </location>
</feature>
<feature type="compositionally biased region" description="Low complexity" evidence="1">
    <location>
        <begin position="164"/>
        <end position="173"/>
    </location>
</feature>
<evidence type="ECO:0008006" key="5">
    <source>
        <dbReference type="Google" id="ProtNLM"/>
    </source>
</evidence>
<feature type="compositionally biased region" description="Pro residues" evidence="1">
    <location>
        <begin position="88"/>
        <end position="100"/>
    </location>
</feature>
<dbReference type="RefSeq" id="WP_214157625.1">
    <property type="nucleotide sequence ID" value="NZ_JAHBAY010000008.1"/>
</dbReference>
<feature type="compositionally biased region" description="Low complexity" evidence="1">
    <location>
        <begin position="76"/>
        <end position="87"/>
    </location>
</feature>
<feature type="region of interest" description="Disordered" evidence="1">
    <location>
        <begin position="232"/>
        <end position="252"/>
    </location>
</feature>
<accession>A0ABS5TJR1</accession>
<gene>
    <name evidence="3" type="ORF">KIH74_20525</name>
</gene>
<dbReference type="Proteomes" id="UP001197247">
    <property type="component" value="Unassembled WGS sequence"/>
</dbReference>
<evidence type="ECO:0000313" key="4">
    <source>
        <dbReference type="Proteomes" id="UP001197247"/>
    </source>
</evidence>
<name>A0ABS5TJR1_9ACTN</name>
<evidence type="ECO:0000256" key="2">
    <source>
        <dbReference type="SAM" id="Phobius"/>
    </source>
</evidence>
<dbReference type="EMBL" id="JAHBAY010000008">
    <property type="protein sequence ID" value="MBT0771335.1"/>
    <property type="molecule type" value="Genomic_DNA"/>
</dbReference>
<feature type="compositionally biased region" description="Low complexity" evidence="1">
    <location>
        <begin position="235"/>
        <end position="249"/>
    </location>
</feature>